<evidence type="ECO:0000313" key="4">
    <source>
        <dbReference type="Proteomes" id="UP000521872"/>
    </source>
</evidence>
<evidence type="ECO:0000259" key="2">
    <source>
        <dbReference type="Pfam" id="PF09994"/>
    </source>
</evidence>
<proteinExistence type="predicted"/>
<comment type="caution">
    <text evidence="3">The sequence shown here is derived from an EMBL/GenBank/DDBJ whole genome shotgun (WGS) entry which is preliminary data.</text>
</comment>
<name>A0A8H4R3U8_9AGAR</name>
<sequence>MQSTIDVEPNAVPAASVLLQSESLSTERSSPSRSPRRIHTEPKPDVGEGAKPRPFKRIAVFCDGTWQDGLSAKRSQYTNVLRLSRAVNYHDERDGKSIPQIVFYQPGVGTDGNLYSEYVEGATGASLAGKVEEAYGFIAQNYCPGDEIFLFGFSRGAYTARMVAMFIGEIGVLDRKDMDHFNRIFIDYQTLGKTTDQNEKQKLEDKLAPWRDSSSKGKQRVDVDNDKFSIKCLGVWDTVGAIGLPEEIMIPKKTINLFGFQDRNLGPHVEHAFQALALNEMRKDFNCNKFIQTEEGKQKKQTLKQVWFAGCHSDIGGGYKHHDLSDITLFWMVSQIELYLSVDTHYLEHLIKPVAAWGKQQPHDSLTGIFLLADKVQRELPVTADDPKTHEFLHPSILEQSQLDTELSDRLAKVPGLITPLTELEEQIKQRWPYDPSSKRALEYAAKLKAEQDMAATTAATKSSSILRTVGKLWRSISGSSPPEEEKVQSVDVTETTTEKVVAKRRSLSGNTLIGRSTTVKKTRATIQTSPPVDVSS</sequence>
<feature type="domain" description="T6SS Phospholipase effector Tle1-like catalytic" evidence="2">
    <location>
        <begin position="56"/>
        <end position="335"/>
    </location>
</feature>
<dbReference type="AlphaFoldDB" id="A0A8H4R3U8"/>
<protein>
    <recommendedName>
        <fullName evidence="2">T6SS Phospholipase effector Tle1-like catalytic domain-containing protein</fullName>
    </recommendedName>
</protein>
<accession>A0A8H4R3U8</accession>
<feature type="region of interest" description="Disordered" evidence="1">
    <location>
        <begin position="197"/>
        <end position="219"/>
    </location>
</feature>
<dbReference type="InterPro" id="IPR018712">
    <property type="entry name" value="Tle1-like_cat"/>
</dbReference>
<evidence type="ECO:0000313" key="3">
    <source>
        <dbReference type="EMBL" id="KAF4622969.1"/>
    </source>
</evidence>
<dbReference type="PANTHER" id="PTHR33840">
    <property type="match status" value="1"/>
</dbReference>
<reference evidence="3 4" key="1">
    <citation type="submission" date="2019-12" db="EMBL/GenBank/DDBJ databases">
        <authorList>
            <person name="Floudas D."/>
            <person name="Bentzer J."/>
            <person name="Ahren D."/>
            <person name="Johansson T."/>
            <person name="Persson P."/>
            <person name="Tunlid A."/>
        </authorList>
    </citation>
    <scope>NUCLEOTIDE SEQUENCE [LARGE SCALE GENOMIC DNA]</scope>
    <source>
        <strain evidence="3 4">CBS 102.39</strain>
    </source>
</reference>
<gene>
    <name evidence="3" type="ORF">D9613_001768</name>
</gene>
<dbReference type="EMBL" id="JAACJL010000001">
    <property type="protein sequence ID" value="KAF4622969.1"/>
    <property type="molecule type" value="Genomic_DNA"/>
</dbReference>
<organism evidence="3 4">
    <name type="scientific">Agrocybe pediades</name>
    <dbReference type="NCBI Taxonomy" id="84607"/>
    <lineage>
        <taxon>Eukaryota</taxon>
        <taxon>Fungi</taxon>
        <taxon>Dikarya</taxon>
        <taxon>Basidiomycota</taxon>
        <taxon>Agaricomycotina</taxon>
        <taxon>Agaricomycetes</taxon>
        <taxon>Agaricomycetidae</taxon>
        <taxon>Agaricales</taxon>
        <taxon>Agaricineae</taxon>
        <taxon>Strophariaceae</taxon>
        <taxon>Agrocybe</taxon>
    </lineage>
</organism>
<feature type="region of interest" description="Disordered" evidence="1">
    <location>
        <begin position="1"/>
        <end position="51"/>
    </location>
</feature>
<evidence type="ECO:0000256" key="1">
    <source>
        <dbReference type="SAM" id="MobiDB-lite"/>
    </source>
</evidence>
<feature type="compositionally biased region" description="Basic and acidic residues" evidence="1">
    <location>
        <begin position="38"/>
        <end position="51"/>
    </location>
</feature>
<dbReference type="PANTHER" id="PTHR33840:SF1">
    <property type="entry name" value="TLE1 PHOSPHOLIPASE DOMAIN-CONTAINING PROTEIN"/>
    <property type="match status" value="1"/>
</dbReference>
<dbReference type="SUPFAM" id="SSF53474">
    <property type="entry name" value="alpha/beta-Hydrolases"/>
    <property type="match status" value="1"/>
</dbReference>
<dbReference type="Proteomes" id="UP000521872">
    <property type="component" value="Unassembled WGS sequence"/>
</dbReference>
<feature type="compositionally biased region" description="Low complexity" evidence="1">
    <location>
        <begin position="21"/>
        <end position="33"/>
    </location>
</feature>
<dbReference type="Pfam" id="PF09994">
    <property type="entry name" value="T6SS_Tle1-like_cat"/>
    <property type="match status" value="1"/>
</dbReference>
<dbReference type="InterPro" id="IPR029058">
    <property type="entry name" value="AB_hydrolase_fold"/>
</dbReference>
<keyword evidence="4" id="KW-1185">Reference proteome</keyword>